<evidence type="ECO:0000313" key="2">
    <source>
        <dbReference type="Proteomes" id="UP000617628"/>
    </source>
</evidence>
<protein>
    <submittedName>
        <fullName evidence="1">Uncharacterized protein</fullName>
    </submittedName>
</protein>
<dbReference type="InterPro" id="IPR011044">
    <property type="entry name" value="Quino_amine_DH_bsu"/>
</dbReference>
<dbReference type="Proteomes" id="UP000617628">
    <property type="component" value="Unassembled WGS sequence"/>
</dbReference>
<sequence>MKTITELSRHKAPADLPQALAFDGSDLWIGSLDTKRIYQIDTSDWSVKSEVEVNGLPWGLVATGDSFRLIRGETEEDSRYVRSFSSGDAAVSDSGYMCPDDTGSQLSYDAKNLHVSQWYNQKVLALDSDGEVERAYDAPRGICGQTIVDSYIYLINTADEETNEYYIGRIDRCTGEYEELAEVPFQARALAFDGEAFLTNHRAAGETVRFKIA</sequence>
<comment type="caution">
    <text evidence="1">The sequence shown here is derived from an EMBL/GenBank/DDBJ whole genome shotgun (WGS) entry which is preliminary data.</text>
</comment>
<dbReference type="AlphaFoldDB" id="A0A934S1B4"/>
<organism evidence="1 2">
    <name type="scientific">Pelagicoccus mobilis</name>
    <dbReference type="NCBI Taxonomy" id="415221"/>
    <lineage>
        <taxon>Bacteria</taxon>
        <taxon>Pseudomonadati</taxon>
        <taxon>Verrucomicrobiota</taxon>
        <taxon>Opitutia</taxon>
        <taxon>Puniceicoccales</taxon>
        <taxon>Pelagicoccaceae</taxon>
        <taxon>Pelagicoccus</taxon>
    </lineage>
</organism>
<dbReference type="EMBL" id="JAENIL010000043">
    <property type="protein sequence ID" value="MBK1879194.1"/>
    <property type="molecule type" value="Genomic_DNA"/>
</dbReference>
<dbReference type="SUPFAM" id="SSF50969">
    <property type="entry name" value="YVTN repeat-like/Quinoprotein amine dehydrogenase"/>
    <property type="match status" value="1"/>
</dbReference>
<proteinExistence type="predicted"/>
<dbReference type="RefSeq" id="WP_200357407.1">
    <property type="nucleotide sequence ID" value="NZ_JAENIL010000043.1"/>
</dbReference>
<dbReference type="Gene3D" id="2.130.10.10">
    <property type="entry name" value="YVTN repeat-like/Quinoprotein amine dehydrogenase"/>
    <property type="match status" value="1"/>
</dbReference>
<gene>
    <name evidence="1" type="ORF">JIN87_20075</name>
</gene>
<evidence type="ECO:0000313" key="1">
    <source>
        <dbReference type="EMBL" id="MBK1879194.1"/>
    </source>
</evidence>
<dbReference type="InterPro" id="IPR015943">
    <property type="entry name" value="WD40/YVTN_repeat-like_dom_sf"/>
</dbReference>
<keyword evidence="2" id="KW-1185">Reference proteome</keyword>
<reference evidence="1" key="1">
    <citation type="submission" date="2021-01" db="EMBL/GenBank/DDBJ databases">
        <title>Modified the classification status of verrucomicrobia.</title>
        <authorList>
            <person name="Feng X."/>
        </authorList>
    </citation>
    <scope>NUCLEOTIDE SEQUENCE</scope>
    <source>
        <strain evidence="1">KCTC 13126</strain>
    </source>
</reference>
<accession>A0A934S1B4</accession>
<name>A0A934S1B4_9BACT</name>